<keyword evidence="4" id="KW-0805">Transcription regulation</keyword>
<dbReference type="Proteomes" id="UP000823935">
    <property type="component" value="Unassembled WGS sequence"/>
</dbReference>
<dbReference type="AlphaFoldDB" id="A0A9D1JJD5"/>
<dbReference type="GO" id="GO:0005829">
    <property type="term" value="C:cytosol"/>
    <property type="evidence" value="ECO:0007669"/>
    <property type="project" value="TreeGrafter"/>
</dbReference>
<dbReference type="Pfam" id="PF00072">
    <property type="entry name" value="Response_reg"/>
    <property type="match status" value="1"/>
</dbReference>
<dbReference type="Gene3D" id="3.40.50.2300">
    <property type="match status" value="1"/>
</dbReference>
<evidence type="ECO:0000259" key="10">
    <source>
        <dbReference type="PROSITE" id="PS50110"/>
    </source>
</evidence>
<dbReference type="SMART" id="SM00862">
    <property type="entry name" value="Trans_reg_C"/>
    <property type="match status" value="1"/>
</dbReference>
<dbReference type="InterPro" id="IPR011006">
    <property type="entry name" value="CheY-like_superfamily"/>
</dbReference>
<dbReference type="GO" id="GO:0000976">
    <property type="term" value="F:transcription cis-regulatory region binding"/>
    <property type="evidence" value="ECO:0007669"/>
    <property type="project" value="TreeGrafter"/>
</dbReference>
<evidence type="ECO:0000313" key="13">
    <source>
        <dbReference type="Proteomes" id="UP000823935"/>
    </source>
</evidence>
<sequence>MADFIYLVEDDDNIRELVVYALKTAGFEAEGFPTAAAFYRGLEKRLPNLLLLDIMLPDEDGMSILKKVKGSSRTKNIPVIMLTAKSTEYDKVMGLDTGADDYVTKPFGVMELLSRIRAVLRRAKTDAGTEDSQIISMGDLVLDTQKHEVRVQGKSVVLTYKEFELLSYLMKNKNIVLTRDKILDVIWNYEYEGESRTVDVHIGSLRQKLGPCGNRIKTVRGVGYKLEDLES</sequence>
<dbReference type="PANTHER" id="PTHR48111:SF1">
    <property type="entry name" value="TWO-COMPONENT RESPONSE REGULATOR ORR33"/>
    <property type="match status" value="1"/>
</dbReference>
<feature type="domain" description="OmpR/PhoB-type" evidence="11">
    <location>
        <begin position="132"/>
        <end position="228"/>
    </location>
</feature>
<dbReference type="PROSITE" id="PS51755">
    <property type="entry name" value="OMPR_PHOB"/>
    <property type="match status" value="1"/>
</dbReference>
<evidence type="ECO:0000256" key="2">
    <source>
        <dbReference type="ARBA" id="ARBA00022553"/>
    </source>
</evidence>
<dbReference type="SUPFAM" id="SSF52172">
    <property type="entry name" value="CheY-like"/>
    <property type="match status" value="1"/>
</dbReference>
<evidence type="ECO:0000256" key="6">
    <source>
        <dbReference type="ARBA" id="ARBA00023163"/>
    </source>
</evidence>
<dbReference type="PROSITE" id="PS50110">
    <property type="entry name" value="RESPONSE_REGULATORY"/>
    <property type="match status" value="1"/>
</dbReference>
<evidence type="ECO:0000256" key="4">
    <source>
        <dbReference type="ARBA" id="ARBA00023015"/>
    </source>
</evidence>
<protein>
    <recommendedName>
        <fullName evidence="1">Stage 0 sporulation protein A homolog</fullName>
    </recommendedName>
</protein>
<dbReference type="SMART" id="SM00448">
    <property type="entry name" value="REC"/>
    <property type="match status" value="1"/>
</dbReference>
<evidence type="ECO:0000256" key="1">
    <source>
        <dbReference type="ARBA" id="ARBA00018672"/>
    </source>
</evidence>
<dbReference type="InterPro" id="IPR001867">
    <property type="entry name" value="OmpR/PhoB-type_DNA-bd"/>
</dbReference>
<dbReference type="FunFam" id="1.10.10.10:FF:000018">
    <property type="entry name" value="DNA-binding response regulator ResD"/>
    <property type="match status" value="1"/>
</dbReference>
<comment type="caution">
    <text evidence="12">The sequence shown here is derived from an EMBL/GenBank/DDBJ whole genome shotgun (WGS) entry which is preliminary data.</text>
</comment>
<evidence type="ECO:0000256" key="7">
    <source>
        <dbReference type="ARBA" id="ARBA00024867"/>
    </source>
</evidence>
<keyword evidence="6" id="KW-0804">Transcription</keyword>
<dbReference type="InterPro" id="IPR016032">
    <property type="entry name" value="Sig_transdc_resp-reg_C-effctor"/>
</dbReference>
<gene>
    <name evidence="12" type="ORF">IAB44_03345</name>
</gene>
<evidence type="ECO:0000256" key="9">
    <source>
        <dbReference type="PROSITE-ProRule" id="PRU01091"/>
    </source>
</evidence>
<dbReference type="SUPFAM" id="SSF46894">
    <property type="entry name" value="C-terminal effector domain of the bipartite response regulators"/>
    <property type="match status" value="1"/>
</dbReference>
<dbReference type="CDD" id="cd00383">
    <property type="entry name" value="trans_reg_C"/>
    <property type="match status" value="1"/>
</dbReference>
<dbReference type="Gene3D" id="1.10.10.10">
    <property type="entry name" value="Winged helix-like DNA-binding domain superfamily/Winged helix DNA-binding domain"/>
    <property type="match status" value="1"/>
</dbReference>
<evidence type="ECO:0000313" key="12">
    <source>
        <dbReference type="EMBL" id="HIS30573.1"/>
    </source>
</evidence>
<proteinExistence type="predicted"/>
<feature type="domain" description="Response regulatory" evidence="10">
    <location>
        <begin position="4"/>
        <end position="120"/>
    </location>
</feature>
<accession>A0A9D1JJD5</accession>
<dbReference type="Pfam" id="PF00486">
    <property type="entry name" value="Trans_reg_C"/>
    <property type="match status" value="1"/>
</dbReference>
<dbReference type="InterPro" id="IPR036388">
    <property type="entry name" value="WH-like_DNA-bd_sf"/>
</dbReference>
<feature type="DNA-binding region" description="OmpR/PhoB-type" evidence="9">
    <location>
        <begin position="132"/>
        <end position="228"/>
    </location>
</feature>
<dbReference type="Gene3D" id="6.10.250.690">
    <property type="match status" value="1"/>
</dbReference>
<keyword evidence="2 8" id="KW-0597">Phosphoprotein</keyword>
<feature type="modified residue" description="4-aspartylphosphate" evidence="8">
    <location>
        <position position="53"/>
    </location>
</feature>
<dbReference type="GO" id="GO:0006355">
    <property type="term" value="P:regulation of DNA-templated transcription"/>
    <property type="evidence" value="ECO:0007669"/>
    <property type="project" value="InterPro"/>
</dbReference>
<dbReference type="GO" id="GO:0000156">
    <property type="term" value="F:phosphorelay response regulator activity"/>
    <property type="evidence" value="ECO:0007669"/>
    <property type="project" value="TreeGrafter"/>
</dbReference>
<dbReference type="InterPro" id="IPR001789">
    <property type="entry name" value="Sig_transdc_resp-reg_receiver"/>
</dbReference>
<dbReference type="GO" id="GO:0032993">
    <property type="term" value="C:protein-DNA complex"/>
    <property type="evidence" value="ECO:0007669"/>
    <property type="project" value="TreeGrafter"/>
</dbReference>
<keyword evidence="3" id="KW-0902">Two-component regulatory system</keyword>
<dbReference type="InterPro" id="IPR039420">
    <property type="entry name" value="WalR-like"/>
</dbReference>
<comment type="function">
    <text evidence="7">May play the central regulatory role in sporulation. It may be an element of the effector pathway responsible for the activation of sporulation genes in response to nutritional stress. Spo0A may act in concert with spo0H (a sigma factor) to control the expression of some genes that are critical to the sporulation process.</text>
</comment>
<keyword evidence="5 9" id="KW-0238">DNA-binding</keyword>
<dbReference type="PANTHER" id="PTHR48111">
    <property type="entry name" value="REGULATOR OF RPOS"/>
    <property type="match status" value="1"/>
</dbReference>
<evidence type="ECO:0000256" key="5">
    <source>
        <dbReference type="ARBA" id="ARBA00023125"/>
    </source>
</evidence>
<organism evidence="12 13">
    <name type="scientific">Candidatus Limivivens intestinipullorum</name>
    <dbReference type="NCBI Taxonomy" id="2840858"/>
    <lineage>
        <taxon>Bacteria</taxon>
        <taxon>Bacillati</taxon>
        <taxon>Bacillota</taxon>
        <taxon>Clostridia</taxon>
        <taxon>Lachnospirales</taxon>
        <taxon>Lachnospiraceae</taxon>
        <taxon>Lachnospiraceae incertae sedis</taxon>
        <taxon>Candidatus Limivivens</taxon>
    </lineage>
</organism>
<reference evidence="12" key="2">
    <citation type="journal article" date="2021" name="PeerJ">
        <title>Extensive microbial diversity within the chicken gut microbiome revealed by metagenomics and culture.</title>
        <authorList>
            <person name="Gilroy R."/>
            <person name="Ravi A."/>
            <person name="Getino M."/>
            <person name="Pursley I."/>
            <person name="Horton D.L."/>
            <person name="Alikhan N.F."/>
            <person name="Baker D."/>
            <person name="Gharbi K."/>
            <person name="Hall N."/>
            <person name="Watson M."/>
            <person name="Adriaenssens E.M."/>
            <person name="Foster-Nyarko E."/>
            <person name="Jarju S."/>
            <person name="Secka A."/>
            <person name="Antonio M."/>
            <person name="Oren A."/>
            <person name="Chaudhuri R.R."/>
            <person name="La Ragione R."/>
            <person name="Hildebrand F."/>
            <person name="Pallen M.J."/>
        </authorList>
    </citation>
    <scope>NUCLEOTIDE SEQUENCE</scope>
    <source>
        <strain evidence="12">CHK190-19873</strain>
    </source>
</reference>
<dbReference type="EMBL" id="DVIQ01000019">
    <property type="protein sequence ID" value="HIS30573.1"/>
    <property type="molecule type" value="Genomic_DNA"/>
</dbReference>
<evidence type="ECO:0000256" key="3">
    <source>
        <dbReference type="ARBA" id="ARBA00023012"/>
    </source>
</evidence>
<reference evidence="12" key="1">
    <citation type="submission" date="2020-10" db="EMBL/GenBank/DDBJ databases">
        <authorList>
            <person name="Gilroy R."/>
        </authorList>
    </citation>
    <scope>NUCLEOTIDE SEQUENCE</scope>
    <source>
        <strain evidence="12">CHK190-19873</strain>
    </source>
</reference>
<name>A0A9D1JJD5_9FIRM</name>
<evidence type="ECO:0000259" key="11">
    <source>
        <dbReference type="PROSITE" id="PS51755"/>
    </source>
</evidence>
<evidence type="ECO:0000256" key="8">
    <source>
        <dbReference type="PROSITE-ProRule" id="PRU00169"/>
    </source>
</evidence>